<dbReference type="Gene3D" id="1.10.132.30">
    <property type="match status" value="1"/>
</dbReference>
<comment type="caution">
    <text evidence="7">The sequence shown here is derived from an EMBL/GenBank/DDBJ whole genome shotgun (WGS) entry which is preliminary data.</text>
</comment>
<dbReference type="InterPro" id="IPR045867">
    <property type="entry name" value="DNA-dir_RpoC_beta_prime"/>
</dbReference>
<organism evidence="7 8">
    <name type="scientific">Hermanssonia centrifuga</name>
    <dbReference type="NCBI Taxonomy" id="98765"/>
    <lineage>
        <taxon>Eukaryota</taxon>
        <taxon>Fungi</taxon>
        <taxon>Dikarya</taxon>
        <taxon>Basidiomycota</taxon>
        <taxon>Agaricomycotina</taxon>
        <taxon>Agaricomycetes</taxon>
        <taxon>Polyporales</taxon>
        <taxon>Meruliaceae</taxon>
        <taxon>Hermanssonia</taxon>
    </lineage>
</organism>
<proteinExistence type="predicted"/>
<dbReference type="Gene3D" id="1.10.274.100">
    <property type="entry name" value="RNA polymerase Rpb1, domain 3"/>
    <property type="match status" value="1"/>
</dbReference>
<evidence type="ECO:0000256" key="1">
    <source>
        <dbReference type="ARBA" id="ARBA00012418"/>
    </source>
</evidence>
<dbReference type="InterPro" id="IPR042102">
    <property type="entry name" value="RNA_pol_Rpb1_3_sf"/>
</dbReference>
<evidence type="ECO:0000256" key="3">
    <source>
        <dbReference type="ARBA" id="ARBA00022679"/>
    </source>
</evidence>
<dbReference type="PANTHER" id="PTHR19376:SF37">
    <property type="entry name" value="DNA-DIRECTED RNA POLYMERASE II SUBUNIT RPB1"/>
    <property type="match status" value="1"/>
</dbReference>
<reference evidence="7 8" key="1">
    <citation type="submission" date="2019-02" db="EMBL/GenBank/DDBJ databases">
        <title>Genome sequencing of the rare red list fungi Phlebia centrifuga.</title>
        <authorList>
            <person name="Buettner E."/>
            <person name="Kellner H."/>
        </authorList>
    </citation>
    <scope>NUCLEOTIDE SEQUENCE [LARGE SCALE GENOMIC DNA]</scope>
    <source>
        <strain evidence="7 8">DSM 108282</strain>
    </source>
</reference>
<keyword evidence="3" id="KW-0808">Transferase</keyword>
<dbReference type="PANTHER" id="PTHR19376">
    <property type="entry name" value="DNA-DIRECTED RNA POLYMERASE"/>
    <property type="match status" value="1"/>
</dbReference>
<feature type="domain" description="RNA polymerase Rpb1" evidence="6">
    <location>
        <begin position="22"/>
        <end position="104"/>
    </location>
</feature>
<dbReference type="GO" id="GO:0005665">
    <property type="term" value="C:RNA polymerase II, core complex"/>
    <property type="evidence" value="ECO:0007669"/>
    <property type="project" value="TreeGrafter"/>
</dbReference>
<dbReference type="GO" id="GO:0006351">
    <property type="term" value="P:DNA-templated transcription"/>
    <property type="evidence" value="ECO:0007669"/>
    <property type="project" value="InterPro"/>
</dbReference>
<dbReference type="InterPro" id="IPR038120">
    <property type="entry name" value="Rpb1_funnel_sf"/>
</dbReference>
<keyword evidence="4" id="KW-0548">Nucleotidyltransferase</keyword>
<dbReference type="EMBL" id="SGPJ01000598">
    <property type="protein sequence ID" value="THG93677.1"/>
    <property type="molecule type" value="Genomic_DNA"/>
</dbReference>
<keyword evidence="5" id="KW-0804">Transcription</keyword>
<keyword evidence="2" id="KW-0240">DNA-directed RNA polymerase</keyword>
<keyword evidence="8" id="KW-1185">Reference proteome</keyword>
<protein>
    <recommendedName>
        <fullName evidence="1">DNA-directed RNA polymerase</fullName>
        <ecNumber evidence="1">2.7.7.6</ecNumber>
    </recommendedName>
</protein>
<sequence length="172" mass="19593">MFLDWNQAQNILLLYRRPPLLWIGKELLNPKSSNPVFDDGVMIENGELIFGIVDKKTFGASQGGLIQVVFREKGPEMTHQLFTGLQMVVNYWLFHIGFSIGIGDAVADHKSRAHISEQIALCKQSHDHLKTQPGMTIRECFESKVARELNLARDQDGQYAQKHLSEARRTKM</sequence>
<accession>A0A4S4K8Z8</accession>
<dbReference type="EC" id="2.7.7.6" evidence="1"/>
<evidence type="ECO:0000259" key="6">
    <source>
        <dbReference type="Pfam" id="PF04983"/>
    </source>
</evidence>
<dbReference type="InterPro" id="IPR007066">
    <property type="entry name" value="RNA_pol_Rpb1_3"/>
</dbReference>
<dbReference type="GO" id="GO:0003899">
    <property type="term" value="F:DNA-directed RNA polymerase activity"/>
    <property type="evidence" value="ECO:0007669"/>
    <property type="project" value="UniProtKB-EC"/>
</dbReference>
<gene>
    <name evidence="7" type="ORF">EW026_g7627</name>
</gene>
<evidence type="ECO:0000313" key="7">
    <source>
        <dbReference type="EMBL" id="THG93677.1"/>
    </source>
</evidence>
<dbReference type="AlphaFoldDB" id="A0A4S4K8Z8"/>
<dbReference type="SUPFAM" id="SSF64484">
    <property type="entry name" value="beta and beta-prime subunits of DNA dependent RNA-polymerase"/>
    <property type="match status" value="1"/>
</dbReference>
<evidence type="ECO:0000313" key="8">
    <source>
        <dbReference type="Proteomes" id="UP000309038"/>
    </source>
</evidence>
<evidence type="ECO:0000256" key="4">
    <source>
        <dbReference type="ARBA" id="ARBA00022695"/>
    </source>
</evidence>
<evidence type="ECO:0000256" key="5">
    <source>
        <dbReference type="ARBA" id="ARBA00023163"/>
    </source>
</evidence>
<dbReference type="Pfam" id="PF04983">
    <property type="entry name" value="RNA_pol_Rpb1_3"/>
    <property type="match status" value="1"/>
</dbReference>
<dbReference type="GO" id="GO:0003677">
    <property type="term" value="F:DNA binding"/>
    <property type="evidence" value="ECO:0007669"/>
    <property type="project" value="InterPro"/>
</dbReference>
<dbReference type="Proteomes" id="UP000309038">
    <property type="component" value="Unassembled WGS sequence"/>
</dbReference>
<name>A0A4S4K8Z8_9APHY</name>
<evidence type="ECO:0000256" key="2">
    <source>
        <dbReference type="ARBA" id="ARBA00022478"/>
    </source>
</evidence>